<reference evidence="2" key="1">
    <citation type="journal article" date="2019" name="Int. J. Syst. Evol. Microbiol.">
        <title>The Global Catalogue of Microorganisms (GCM) 10K type strain sequencing project: providing services to taxonomists for standard genome sequencing and annotation.</title>
        <authorList>
            <consortium name="The Broad Institute Genomics Platform"/>
            <consortium name="The Broad Institute Genome Sequencing Center for Infectious Disease"/>
            <person name="Wu L."/>
            <person name="Ma J."/>
        </authorList>
    </citation>
    <scope>NUCLEOTIDE SEQUENCE [LARGE SCALE GENOMIC DNA]</scope>
    <source>
        <strain evidence="2">JCM 16902</strain>
    </source>
</reference>
<proteinExistence type="predicted"/>
<evidence type="ECO:0000313" key="1">
    <source>
        <dbReference type="EMBL" id="GAA3640687.1"/>
    </source>
</evidence>
<accession>A0ABP7AVP1</accession>
<dbReference type="Proteomes" id="UP001501074">
    <property type="component" value="Unassembled WGS sequence"/>
</dbReference>
<dbReference type="EMBL" id="BAAAZO010000014">
    <property type="protein sequence ID" value="GAA3640687.1"/>
    <property type="molecule type" value="Genomic_DNA"/>
</dbReference>
<organism evidence="1 2">
    <name type="scientific">Kineosporia mesophila</name>
    <dbReference type="NCBI Taxonomy" id="566012"/>
    <lineage>
        <taxon>Bacteria</taxon>
        <taxon>Bacillati</taxon>
        <taxon>Actinomycetota</taxon>
        <taxon>Actinomycetes</taxon>
        <taxon>Kineosporiales</taxon>
        <taxon>Kineosporiaceae</taxon>
        <taxon>Kineosporia</taxon>
    </lineage>
</organism>
<sequence>MTSDEQVTISGGTFTTQGAMAVGAHSRAAANVTESGQELPEVLGADEIVLLRGHLVDLRGRLDALDGHDTEAARLQIDTVETALAASAPKRRTVLTVLSGAATMTEQLTGIGEFVKRLVSLVSTGVF</sequence>
<gene>
    <name evidence="1" type="ORF">GCM10022223_69890</name>
</gene>
<dbReference type="RefSeq" id="WP_231489354.1">
    <property type="nucleotide sequence ID" value="NZ_BAAAZO010000014.1"/>
</dbReference>
<name>A0ABP7AVP1_9ACTN</name>
<comment type="caution">
    <text evidence="1">The sequence shown here is derived from an EMBL/GenBank/DDBJ whole genome shotgun (WGS) entry which is preliminary data.</text>
</comment>
<protein>
    <submittedName>
        <fullName evidence="1">Uncharacterized protein</fullName>
    </submittedName>
</protein>
<keyword evidence="2" id="KW-1185">Reference proteome</keyword>
<evidence type="ECO:0000313" key="2">
    <source>
        <dbReference type="Proteomes" id="UP001501074"/>
    </source>
</evidence>